<keyword evidence="3" id="KW-1185">Reference proteome</keyword>
<feature type="compositionally biased region" description="Basic residues" evidence="2">
    <location>
        <begin position="79"/>
        <end position="89"/>
    </location>
</feature>
<feature type="compositionally biased region" description="Basic and acidic residues" evidence="2">
    <location>
        <begin position="525"/>
        <end position="537"/>
    </location>
</feature>
<dbReference type="InterPro" id="IPR029417">
    <property type="entry name" value="FAM227"/>
</dbReference>
<evidence type="ECO:0000256" key="1">
    <source>
        <dbReference type="ARBA" id="ARBA00008666"/>
    </source>
</evidence>
<feature type="region of interest" description="Disordered" evidence="2">
    <location>
        <begin position="77"/>
        <end position="106"/>
    </location>
</feature>
<dbReference type="RefSeq" id="XP_020643267.2">
    <property type="nucleotide sequence ID" value="XM_020787608.2"/>
</dbReference>
<name>A0A6J0T3R9_9SAUR</name>
<evidence type="ECO:0000256" key="2">
    <source>
        <dbReference type="SAM" id="MobiDB-lite"/>
    </source>
</evidence>
<dbReference type="GeneID" id="110075917"/>
<comment type="similarity">
    <text evidence="1">Belongs to the FAM227 family.</text>
</comment>
<dbReference type="KEGG" id="pvt:110075917"/>
<feature type="region of interest" description="Disordered" evidence="2">
    <location>
        <begin position="525"/>
        <end position="554"/>
    </location>
</feature>
<evidence type="ECO:0000313" key="3">
    <source>
        <dbReference type="Proteomes" id="UP001652642"/>
    </source>
</evidence>
<dbReference type="Proteomes" id="UP001652642">
    <property type="component" value="Chromosome 5"/>
</dbReference>
<feature type="compositionally biased region" description="Basic residues" evidence="2">
    <location>
        <begin position="335"/>
        <end position="351"/>
    </location>
</feature>
<dbReference type="AlphaFoldDB" id="A0A6J0T3R9"/>
<feature type="compositionally biased region" description="Basic and acidic residues" evidence="2">
    <location>
        <begin position="381"/>
        <end position="394"/>
    </location>
</feature>
<dbReference type="PANTHER" id="PTHR33560:SF1">
    <property type="entry name" value="PROTEIN FAM227A"/>
    <property type="match status" value="1"/>
</dbReference>
<dbReference type="CTD" id="646851"/>
<organism evidence="3 4">
    <name type="scientific">Pogona vitticeps</name>
    <name type="common">central bearded dragon</name>
    <dbReference type="NCBI Taxonomy" id="103695"/>
    <lineage>
        <taxon>Eukaryota</taxon>
        <taxon>Metazoa</taxon>
        <taxon>Chordata</taxon>
        <taxon>Craniata</taxon>
        <taxon>Vertebrata</taxon>
        <taxon>Euteleostomi</taxon>
        <taxon>Lepidosauria</taxon>
        <taxon>Squamata</taxon>
        <taxon>Bifurcata</taxon>
        <taxon>Unidentata</taxon>
        <taxon>Episquamata</taxon>
        <taxon>Toxicofera</taxon>
        <taxon>Iguania</taxon>
        <taxon>Acrodonta</taxon>
        <taxon>Agamidae</taxon>
        <taxon>Amphibolurinae</taxon>
        <taxon>Pogona</taxon>
    </lineage>
</organism>
<dbReference type="InParanoid" id="A0A6J0T3R9"/>
<dbReference type="OrthoDB" id="192208at2759"/>
<accession>A0A6J0T3R9</accession>
<evidence type="ECO:0000313" key="4">
    <source>
        <dbReference type="RefSeq" id="XP_020643267.2"/>
    </source>
</evidence>
<sequence>MDFITTESFISPLKGFLTLPPATQEKKIGPIYCKLDDKPRLYVIGSMQKVNQKITHLELGLKRYDSSDVVIEDVGVKRPPVRKSSRKGRQATGAKEKMTQKSGSHAAEFETLSTHGKIAHKKSVTEKDKLVELYQYPGYCKEELTPLPNGVDLDEILEKVIRAQSKTLVGKTSWSVKMLHKFLSAPCTQAILLDSFWWQFLHLYHPNREIQGHLFERIAENYSRILLGCHKVSNQDLILTFFPSLLSQVVYTCFCYCFPRSWFNTSEFKAHLCDVFSEWLGGTLHAPGSYDKWDYSQLEPERSRREDLLSGKGQLGNDSDVTFDSYKLPTTVRKPPSRPQKKGPSSRKAVSKLKNTISEKKLQQQLSKKEKHPHFHSRPVVLKEDGGKVQKDEGNDSWNKHQSSPKKKLKIALLPRESHPACSGPDFAWHHLNISGHSPLIQHFLQKRQAVPKAGCDVFLHRREICKPIPDSAQTYAEVVKDSFHILHKRHKAFTKTFQKHQREMRNFDQQWKDNQELFRQEMQEEMKRRQGQKQKELLTTVPDVPNSSDKISSPIVSFLLP</sequence>
<proteinExistence type="inferred from homology"/>
<dbReference type="PANTHER" id="PTHR33560">
    <property type="entry name" value="PROTEIN FAM227B"/>
    <property type="match status" value="1"/>
</dbReference>
<gene>
    <name evidence="4" type="primary">FAM227A</name>
</gene>
<reference evidence="4" key="1">
    <citation type="submission" date="2025-08" db="UniProtKB">
        <authorList>
            <consortium name="RefSeq"/>
        </authorList>
    </citation>
    <scope>IDENTIFICATION</scope>
</reference>
<feature type="region of interest" description="Disordered" evidence="2">
    <location>
        <begin position="306"/>
        <end position="406"/>
    </location>
</feature>
<protein>
    <submittedName>
        <fullName evidence="4">Protein FAM227A isoform X1</fullName>
    </submittedName>
</protein>
<dbReference type="Pfam" id="PF14922">
    <property type="entry name" value="FWWh"/>
    <property type="match status" value="1"/>
</dbReference>